<dbReference type="VEuPathDB" id="MicrosporidiaDB:NEDG_02207"/>
<dbReference type="AlphaFoldDB" id="A0A177EEN3"/>
<reference evidence="1 2" key="1">
    <citation type="submission" date="2016-02" db="EMBL/GenBank/DDBJ databases">
        <title>Discovery of a natural microsporidian pathogen with a broad tissue tropism in Caenorhabditis elegans.</title>
        <authorList>
            <person name="Luallen R.J."/>
            <person name="Reinke A.W."/>
            <person name="Tong L."/>
            <person name="Botts M.R."/>
            <person name="Felix M.-A."/>
            <person name="Troemel E.R."/>
        </authorList>
    </citation>
    <scope>NUCLEOTIDE SEQUENCE [LARGE SCALE GENOMIC DNA]</scope>
    <source>
        <strain evidence="1 2">JUm2807</strain>
    </source>
</reference>
<dbReference type="RefSeq" id="XP_067544680.1">
    <property type="nucleotide sequence ID" value="XM_067689625.1"/>
</dbReference>
<dbReference type="GeneID" id="93648557"/>
<evidence type="ECO:0008006" key="3">
    <source>
        <dbReference type="Google" id="ProtNLM"/>
    </source>
</evidence>
<gene>
    <name evidence="1" type="ORF">NEDG_02207</name>
</gene>
<dbReference type="EMBL" id="LTDL01000032">
    <property type="protein sequence ID" value="OAG30417.1"/>
    <property type="molecule type" value="Genomic_DNA"/>
</dbReference>
<evidence type="ECO:0000313" key="2">
    <source>
        <dbReference type="Proteomes" id="UP000185944"/>
    </source>
</evidence>
<evidence type="ECO:0000313" key="1">
    <source>
        <dbReference type="EMBL" id="OAG30417.1"/>
    </source>
</evidence>
<name>A0A177EEN3_9MICR</name>
<keyword evidence="2" id="KW-1185">Reference proteome</keyword>
<comment type="caution">
    <text evidence="1">The sequence shown here is derived from an EMBL/GenBank/DDBJ whole genome shotgun (WGS) entry which is preliminary data.</text>
</comment>
<dbReference type="SUPFAM" id="SSF57850">
    <property type="entry name" value="RING/U-box"/>
    <property type="match status" value="1"/>
</dbReference>
<dbReference type="Proteomes" id="UP000185944">
    <property type="component" value="Unassembled WGS sequence"/>
</dbReference>
<protein>
    <recommendedName>
        <fullName evidence="3">RING-type domain-containing protein</fullName>
    </recommendedName>
</protein>
<sequence>MGAYIDNNCAKFFRVNQVEITTNPGLISIEVGDVECLYIPPRTDVLCFSPKAWELYKSGKLADKLARSQTNLSVLSPEHQTMVMSREGIVGKVNDLCCVCLSTVKDLRISNPNTEMCILDSPKHPICIACLDGLICSGRRAGLIKCPSCRKEHMLPFVKNKVRQNSQDVFVITIPTPLPVLSFPRPNPAKKLHWV</sequence>
<accession>A0A177EEN3</accession>
<proteinExistence type="predicted"/>
<organism evidence="1 2">
    <name type="scientific">Nematocida displodere</name>
    <dbReference type="NCBI Taxonomy" id="1805483"/>
    <lineage>
        <taxon>Eukaryota</taxon>
        <taxon>Fungi</taxon>
        <taxon>Fungi incertae sedis</taxon>
        <taxon>Microsporidia</taxon>
        <taxon>Nematocida</taxon>
    </lineage>
</organism>